<keyword evidence="3" id="KW-0813">Transport</keyword>
<evidence type="ECO:0000256" key="6">
    <source>
        <dbReference type="ARBA" id="ARBA00023136"/>
    </source>
</evidence>
<feature type="compositionally biased region" description="Basic and acidic residues" evidence="9">
    <location>
        <begin position="87"/>
        <end position="101"/>
    </location>
</feature>
<evidence type="ECO:0000256" key="3">
    <source>
        <dbReference type="ARBA" id="ARBA00022448"/>
    </source>
</evidence>
<dbReference type="HOGENOM" id="CLU_022604_1_0_3"/>
<feature type="compositionally biased region" description="Polar residues" evidence="9">
    <location>
        <begin position="129"/>
        <end position="153"/>
    </location>
</feature>
<dbReference type="SUPFAM" id="SSF56954">
    <property type="entry name" value="Outer membrane efflux proteins (OEP)"/>
    <property type="match status" value="1"/>
</dbReference>
<keyword evidence="6" id="KW-0472">Membrane</keyword>
<dbReference type="AlphaFoldDB" id="F4XN60"/>
<evidence type="ECO:0000313" key="10">
    <source>
        <dbReference type="EMBL" id="EGJ34119.1"/>
    </source>
</evidence>
<sequence length="647" mass="72601">MIPLSAILGTVCTFVVPQPSQTNPHPELPFNPIQTANATNLLVNVSPLNQQVGQAGIVGEAGGNRGEVAVFLPSISSGKHRQSNALKKPDGGTHKRGDAQKGRSSSVPFINPSGKSRFWSVPQEHKTESSSVVQMPSFASLTTNRSNNQTQPIKANFQEKAERTQPDTETRKEQEQEELATKPQKLKLTLSNVVILALQNNRIIKNAYLQRIIDLQELAVAEDEFAPNFTPEMFVEFNRNQLGSTLRTDSELNLAVTLDLNIITGGDLKVTWSPRGRLQDSNNISSIGDDLLSQNLTFSFIQPLLRGFGVDVNRAPIQIARQEEAINIVELKSNLINTITNAIEAYLRLLQAQEQIKIEQLSLESAKRQMEVIEALIDAGRRARVELVQSETEVANREVSLLTARNRLAQAGLDLIEILELEQNLELVAADIPAPVDSTPLESEKLQQLALVNNPDYLQSVSRLEIAKLNLLLAKNERRWNLDFQVDYDLTTTTLVGDDTMDLRGRLTLKRELGNLSLEQAVERSNIQLQQANNNLQEARETLEIEINNRIRDVKFNLRQIQLARQARELSEQQLQNEREKLRLGVRGTRLIDVLDFENDLVQAKNRELNARIDYLRALTRLEQTVGITLDRWNIKIEAAKAIPGRR</sequence>
<evidence type="ECO:0000256" key="8">
    <source>
        <dbReference type="SAM" id="Coils"/>
    </source>
</evidence>
<gene>
    <name evidence="10" type="ORF">LYNGBM3L_21230</name>
</gene>
<dbReference type="InterPro" id="IPR051906">
    <property type="entry name" value="TolC-like"/>
</dbReference>
<dbReference type="eggNOG" id="COG1538">
    <property type="taxonomic scope" value="Bacteria"/>
</dbReference>
<evidence type="ECO:0000313" key="11">
    <source>
        <dbReference type="Proteomes" id="UP000003959"/>
    </source>
</evidence>
<comment type="subcellular location">
    <subcellularLocation>
        <location evidence="1">Cell outer membrane</location>
    </subcellularLocation>
</comment>
<reference evidence="11" key="1">
    <citation type="journal article" date="2011" name="Proc. Natl. Acad. Sci. U.S.A.">
        <title>Genomic insights into the physiology and ecology of the marine filamentous cyanobacterium Lyngbya majuscula.</title>
        <authorList>
            <person name="Jones A.C."/>
            <person name="Monroe E.A."/>
            <person name="Podell S."/>
            <person name="Hess W.R."/>
            <person name="Klages S."/>
            <person name="Esquenazi E."/>
            <person name="Niessen S."/>
            <person name="Hoover H."/>
            <person name="Rothmann M."/>
            <person name="Lasken R.S."/>
            <person name="Yates J.R.III."/>
            <person name="Reinhardt R."/>
            <person name="Kube M."/>
            <person name="Burkart M.D."/>
            <person name="Allen E.E."/>
            <person name="Dorrestein P.C."/>
            <person name="Gerwick W.H."/>
            <person name="Gerwick L."/>
        </authorList>
    </citation>
    <scope>NUCLEOTIDE SEQUENCE [LARGE SCALE GENOMIC DNA]</scope>
    <source>
        <strain evidence="11">3L</strain>
    </source>
</reference>
<dbReference type="GO" id="GO:0015288">
    <property type="term" value="F:porin activity"/>
    <property type="evidence" value="ECO:0007669"/>
    <property type="project" value="TreeGrafter"/>
</dbReference>
<proteinExistence type="inferred from homology"/>
<keyword evidence="7" id="KW-0998">Cell outer membrane</keyword>
<protein>
    <submittedName>
        <fullName evidence="10">Outer membrane protein</fullName>
    </submittedName>
</protein>
<comment type="similarity">
    <text evidence="2">Belongs to the outer membrane factor (OMF) (TC 1.B.17) family.</text>
</comment>
<dbReference type="GO" id="GO:0015562">
    <property type="term" value="F:efflux transmembrane transporter activity"/>
    <property type="evidence" value="ECO:0007669"/>
    <property type="project" value="InterPro"/>
</dbReference>
<keyword evidence="11" id="KW-1185">Reference proteome</keyword>
<feature type="coiled-coil region" evidence="8">
    <location>
        <begin position="515"/>
        <end position="583"/>
    </location>
</feature>
<organism evidence="10 11">
    <name type="scientific">Moorena producens 3L</name>
    <dbReference type="NCBI Taxonomy" id="489825"/>
    <lineage>
        <taxon>Bacteria</taxon>
        <taxon>Bacillati</taxon>
        <taxon>Cyanobacteriota</taxon>
        <taxon>Cyanophyceae</taxon>
        <taxon>Coleofasciculales</taxon>
        <taxon>Coleofasciculaceae</taxon>
        <taxon>Moorena</taxon>
    </lineage>
</organism>
<dbReference type="PANTHER" id="PTHR30026">
    <property type="entry name" value="OUTER MEMBRANE PROTEIN TOLC"/>
    <property type="match status" value="1"/>
</dbReference>
<dbReference type="InterPro" id="IPR003423">
    <property type="entry name" value="OMP_efflux"/>
</dbReference>
<evidence type="ECO:0000256" key="2">
    <source>
        <dbReference type="ARBA" id="ARBA00007613"/>
    </source>
</evidence>
<keyword evidence="8" id="KW-0175">Coiled coil</keyword>
<evidence type="ECO:0000256" key="9">
    <source>
        <dbReference type="SAM" id="MobiDB-lite"/>
    </source>
</evidence>
<accession>F4XN60</accession>
<dbReference type="Pfam" id="PF02321">
    <property type="entry name" value="OEP"/>
    <property type="match status" value="1"/>
</dbReference>
<feature type="coiled-coil region" evidence="8">
    <location>
        <begin position="349"/>
        <end position="383"/>
    </location>
</feature>
<keyword evidence="5" id="KW-0812">Transmembrane</keyword>
<dbReference type="GO" id="GO:1990281">
    <property type="term" value="C:efflux pump complex"/>
    <property type="evidence" value="ECO:0007669"/>
    <property type="project" value="TreeGrafter"/>
</dbReference>
<feature type="compositionally biased region" description="Basic and acidic residues" evidence="9">
    <location>
        <begin position="157"/>
        <end position="174"/>
    </location>
</feature>
<evidence type="ECO:0000256" key="1">
    <source>
        <dbReference type="ARBA" id="ARBA00004442"/>
    </source>
</evidence>
<feature type="region of interest" description="Disordered" evidence="9">
    <location>
        <begin position="73"/>
        <end position="180"/>
    </location>
</feature>
<dbReference type="Gene3D" id="1.20.1600.10">
    <property type="entry name" value="Outer membrane efflux proteins (OEP)"/>
    <property type="match status" value="1"/>
</dbReference>
<keyword evidence="4" id="KW-1134">Transmembrane beta strand</keyword>
<dbReference type="PANTHER" id="PTHR30026:SF20">
    <property type="entry name" value="OUTER MEMBRANE PROTEIN TOLC"/>
    <property type="match status" value="1"/>
</dbReference>
<name>F4XN60_9CYAN</name>
<evidence type="ECO:0000256" key="5">
    <source>
        <dbReference type="ARBA" id="ARBA00022692"/>
    </source>
</evidence>
<dbReference type="EMBL" id="GL890840">
    <property type="protein sequence ID" value="EGJ34119.1"/>
    <property type="molecule type" value="Genomic_DNA"/>
</dbReference>
<dbReference type="Proteomes" id="UP000003959">
    <property type="component" value="Unassembled WGS sequence"/>
</dbReference>
<evidence type="ECO:0000256" key="4">
    <source>
        <dbReference type="ARBA" id="ARBA00022452"/>
    </source>
</evidence>
<evidence type="ECO:0000256" key="7">
    <source>
        <dbReference type="ARBA" id="ARBA00023237"/>
    </source>
</evidence>
<dbReference type="GO" id="GO:0009279">
    <property type="term" value="C:cell outer membrane"/>
    <property type="evidence" value="ECO:0007669"/>
    <property type="project" value="UniProtKB-SubCell"/>
</dbReference>